<dbReference type="PIRSF" id="PIRSF000077">
    <property type="entry name" value="Thioredoxin"/>
    <property type="match status" value="1"/>
</dbReference>
<accession>A0ABY9HA98</accession>
<dbReference type="PANTHER" id="PTHR10438:SF468">
    <property type="entry name" value="THIOREDOXIN-1-RELATED"/>
    <property type="match status" value="1"/>
</dbReference>
<dbReference type="InterPro" id="IPR050620">
    <property type="entry name" value="Thioredoxin_H-type-like"/>
</dbReference>
<keyword evidence="1" id="KW-1015">Disulfide bond</keyword>
<comment type="similarity">
    <text evidence="2">Belongs to the thioredoxin family. Plant H-type subfamily.</text>
</comment>
<dbReference type="EMBL" id="CP132191">
    <property type="protein sequence ID" value="WLP85510.1"/>
    <property type="molecule type" value="Genomic_DNA"/>
</dbReference>
<proteinExistence type="inferred from homology"/>
<dbReference type="CDD" id="cd02947">
    <property type="entry name" value="TRX_family"/>
    <property type="match status" value="1"/>
</dbReference>
<dbReference type="InterPro" id="IPR005746">
    <property type="entry name" value="Thioredoxin"/>
</dbReference>
<feature type="domain" description="Thioredoxin" evidence="4">
    <location>
        <begin position="1"/>
        <end position="101"/>
    </location>
</feature>
<evidence type="ECO:0000313" key="6">
    <source>
        <dbReference type="Proteomes" id="UP001237011"/>
    </source>
</evidence>
<name>A0ABY9HA98_9MOLU</name>
<dbReference type="PROSITE" id="PS51352">
    <property type="entry name" value="THIOREDOXIN_2"/>
    <property type="match status" value="1"/>
</dbReference>
<dbReference type="Gene3D" id="3.40.30.10">
    <property type="entry name" value="Glutaredoxin"/>
    <property type="match status" value="1"/>
</dbReference>
<sequence>MLHESNKKQVHEALASKPSLLLEVFYASWCGPCRMYKGSLEELAEKHGVEIYRINIDESRDYAAEALVSSIPFTRVYRDGQLVSTFLGYKPYGELKAILGL</sequence>
<dbReference type="PANTHER" id="PTHR10438">
    <property type="entry name" value="THIOREDOXIN"/>
    <property type="match status" value="1"/>
</dbReference>
<dbReference type="InterPro" id="IPR036249">
    <property type="entry name" value="Thioredoxin-like_sf"/>
</dbReference>
<dbReference type="Pfam" id="PF00085">
    <property type="entry name" value="Thioredoxin"/>
    <property type="match status" value="1"/>
</dbReference>
<keyword evidence="6" id="KW-1185">Reference proteome</keyword>
<dbReference type="SUPFAM" id="SSF52833">
    <property type="entry name" value="Thioredoxin-like"/>
    <property type="match status" value="1"/>
</dbReference>
<gene>
    <name evidence="5" type="ORF">Q8852_04300</name>
</gene>
<evidence type="ECO:0000256" key="2">
    <source>
        <dbReference type="ARBA" id="ARBA00038353"/>
    </source>
</evidence>
<evidence type="ECO:0000256" key="1">
    <source>
        <dbReference type="ARBA" id="ARBA00023157"/>
    </source>
</evidence>
<dbReference type="Proteomes" id="UP001237011">
    <property type="component" value="Chromosome"/>
</dbReference>
<evidence type="ECO:0000259" key="4">
    <source>
        <dbReference type="PROSITE" id="PS51352"/>
    </source>
</evidence>
<dbReference type="InterPro" id="IPR013766">
    <property type="entry name" value="Thioredoxin_domain"/>
</dbReference>
<evidence type="ECO:0000313" key="5">
    <source>
        <dbReference type="EMBL" id="WLP85510.1"/>
    </source>
</evidence>
<organism evidence="5 6">
    <name type="scientific">Mycoplasma seminis</name>
    <dbReference type="NCBI Taxonomy" id="512749"/>
    <lineage>
        <taxon>Bacteria</taxon>
        <taxon>Bacillati</taxon>
        <taxon>Mycoplasmatota</taxon>
        <taxon>Mollicutes</taxon>
        <taxon>Mycoplasmataceae</taxon>
        <taxon>Mycoplasma</taxon>
    </lineage>
</organism>
<dbReference type="RefSeq" id="WP_305937942.1">
    <property type="nucleotide sequence ID" value="NZ_CP132191.1"/>
</dbReference>
<evidence type="ECO:0000256" key="3">
    <source>
        <dbReference type="PIRNR" id="PIRNR000077"/>
    </source>
</evidence>
<protein>
    <recommendedName>
        <fullName evidence="3">Thioredoxin</fullName>
    </recommendedName>
</protein>
<reference evidence="5" key="1">
    <citation type="submission" date="2023-08" db="EMBL/GenBank/DDBJ databases">
        <title>Complete genome sequence of Mycoplasma seminis 2200.</title>
        <authorList>
            <person name="Spergser J."/>
        </authorList>
    </citation>
    <scope>NUCLEOTIDE SEQUENCE [LARGE SCALE GENOMIC DNA]</scope>
    <source>
        <strain evidence="5">2200</strain>
    </source>
</reference>